<dbReference type="EMBL" id="QZVS01000074">
    <property type="protein sequence ID" value="RJT89334.1"/>
    <property type="molecule type" value="Genomic_DNA"/>
</dbReference>
<dbReference type="PANTHER" id="PTHR10742">
    <property type="entry name" value="FLAVIN MONOAMINE OXIDASE"/>
    <property type="match status" value="1"/>
</dbReference>
<feature type="region of interest" description="Disordered" evidence="1">
    <location>
        <begin position="298"/>
        <end position="325"/>
    </location>
</feature>
<gene>
    <name evidence="4" type="ORF">D6T64_07125</name>
</gene>
<organism evidence="4 5">
    <name type="scientific">Cryobacterium melibiosiphilum</name>
    <dbReference type="NCBI Taxonomy" id="995039"/>
    <lineage>
        <taxon>Bacteria</taxon>
        <taxon>Bacillati</taxon>
        <taxon>Actinomycetota</taxon>
        <taxon>Actinomycetes</taxon>
        <taxon>Micrococcales</taxon>
        <taxon>Microbacteriaceae</taxon>
        <taxon>Cryobacterium</taxon>
    </lineage>
</organism>
<evidence type="ECO:0000259" key="3">
    <source>
        <dbReference type="Pfam" id="PF01593"/>
    </source>
</evidence>
<dbReference type="InterPro" id="IPR050281">
    <property type="entry name" value="Flavin_monoamine_oxidase"/>
</dbReference>
<sequence length="491" mass="50748">MDRAAFTRRTLLLGTASGLSVFALAACTTAQPQPTPSVTGTPTPTLVPQPLSMRRTDWAGDAFARGSFSYPAVGATPEHRAALREPVSDRVFFAGEATATDEPGTVQGARESGLRAGAEVVALADDTERIAVIGAGMAGLSAARLLVDAGFDVIVIEARDRTGGRIDTVTDADWPFPIELGPSFIRSSATTDLDEQLTVLGAASVEFTTQAEVRTRAGAVVDLDPVGAEGMAAALAWAADQARDVSVERAIVDSGNGTLSTTVADTGVSPADWLDHDLATGLKVDTGAGPGEVSAWYAPGAPALSDSDASADSGTDSGTDATPPAPRLVLGGFRTLLDDLAADIDVVTSNVVTLVAYDDNGVSLRLGAGESMSVDRVIVTIPLGVLQDEALEFSPALPFAHRGAIAALGMGVLDKVWLRFEEPFWTTDAPLWTIVGGDPDFPVWVNLLPLTGEPVLMGVVAAENADRLASVTDEDFLVAALSALEPFLAAP</sequence>
<feature type="domain" description="Amine oxidase" evidence="3">
    <location>
        <begin position="46"/>
        <end position="120"/>
    </location>
</feature>
<evidence type="ECO:0000256" key="2">
    <source>
        <dbReference type="SAM" id="SignalP"/>
    </source>
</evidence>
<dbReference type="GO" id="GO:0016491">
    <property type="term" value="F:oxidoreductase activity"/>
    <property type="evidence" value="ECO:0007669"/>
    <property type="project" value="InterPro"/>
</dbReference>
<feature type="chain" id="PRO_5017481117" evidence="2">
    <location>
        <begin position="26"/>
        <end position="491"/>
    </location>
</feature>
<keyword evidence="5" id="KW-1185">Reference proteome</keyword>
<dbReference type="PANTHER" id="PTHR10742:SF410">
    <property type="entry name" value="LYSINE-SPECIFIC HISTONE DEMETHYLASE 2"/>
    <property type="match status" value="1"/>
</dbReference>
<feature type="compositionally biased region" description="Low complexity" evidence="1">
    <location>
        <begin position="298"/>
        <end position="322"/>
    </location>
</feature>
<feature type="signal peptide" evidence="2">
    <location>
        <begin position="1"/>
        <end position="25"/>
    </location>
</feature>
<feature type="domain" description="Amine oxidase" evidence="3">
    <location>
        <begin position="137"/>
        <end position="189"/>
    </location>
</feature>
<reference evidence="4 5" key="1">
    <citation type="submission" date="2018-09" db="EMBL/GenBank/DDBJ databases">
        <title>Novel species of Cryobacterium.</title>
        <authorList>
            <person name="Liu Q."/>
            <person name="Xin Y.-H."/>
        </authorList>
    </citation>
    <scope>NUCLEOTIDE SEQUENCE [LARGE SCALE GENOMIC DNA]</scope>
    <source>
        <strain evidence="4 5">Hh39</strain>
    </source>
</reference>
<dbReference type="Gene3D" id="3.50.50.60">
    <property type="entry name" value="FAD/NAD(P)-binding domain"/>
    <property type="match status" value="2"/>
</dbReference>
<evidence type="ECO:0000256" key="1">
    <source>
        <dbReference type="SAM" id="MobiDB-lite"/>
    </source>
</evidence>
<dbReference type="SUPFAM" id="SSF54373">
    <property type="entry name" value="FAD-linked reductases, C-terminal domain"/>
    <property type="match status" value="1"/>
</dbReference>
<protein>
    <submittedName>
        <fullName evidence="4">FAD-binding protein</fullName>
    </submittedName>
</protein>
<comment type="caution">
    <text evidence="4">The sequence shown here is derived from an EMBL/GenBank/DDBJ whole genome shotgun (WGS) entry which is preliminary data.</text>
</comment>
<accession>A0A3A5MVW6</accession>
<dbReference type="InterPro" id="IPR036188">
    <property type="entry name" value="FAD/NAD-bd_sf"/>
</dbReference>
<proteinExistence type="predicted"/>
<feature type="domain" description="Amine oxidase" evidence="3">
    <location>
        <begin position="328"/>
        <end position="488"/>
    </location>
</feature>
<dbReference type="OrthoDB" id="337830at2"/>
<dbReference type="InterPro" id="IPR002937">
    <property type="entry name" value="Amino_oxidase"/>
</dbReference>
<dbReference type="RefSeq" id="WP_119973630.1">
    <property type="nucleotide sequence ID" value="NZ_JBHSQA010000001.1"/>
</dbReference>
<keyword evidence="2" id="KW-0732">Signal</keyword>
<evidence type="ECO:0000313" key="4">
    <source>
        <dbReference type="EMBL" id="RJT89334.1"/>
    </source>
</evidence>
<dbReference type="AlphaFoldDB" id="A0A3A5MVW6"/>
<dbReference type="PROSITE" id="PS51257">
    <property type="entry name" value="PROKAR_LIPOPROTEIN"/>
    <property type="match status" value="1"/>
</dbReference>
<dbReference type="Proteomes" id="UP000272015">
    <property type="component" value="Unassembled WGS sequence"/>
</dbReference>
<dbReference type="Pfam" id="PF01593">
    <property type="entry name" value="Amino_oxidase"/>
    <property type="match status" value="3"/>
</dbReference>
<dbReference type="SUPFAM" id="SSF51905">
    <property type="entry name" value="FAD/NAD(P)-binding domain"/>
    <property type="match status" value="2"/>
</dbReference>
<evidence type="ECO:0000313" key="5">
    <source>
        <dbReference type="Proteomes" id="UP000272015"/>
    </source>
</evidence>
<name>A0A3A5MVW6_9MICO</name>